<dbReference type="InterPro" id="IPR002110">
    <property type="entry name" value="Ankyrin_rpt"/>
</dbReference>
<sequence length="1836" mass="196169">MAAPTFTPTRSHSQRQRHQRLIQLAQEWSLPSLTDPTAAPPPLSRPPNPPSFRTSSDDAHAEQLLLRRRQQTSSAPPHSLSNSLSSPLLNRSFTSKKSRSQDSAKQVFEALLDYVRSGGTSAGVAEALLLRLQVLGATLDAIPQKKSVSNLLTKRRSLGPDESERRGQVLREAVKGGAVDMVSVLVPHADPHSLDEAVGISIRMRMVEITEVLLAYGASVSDSALAQDEFRKACAEGGHAELIDIILRSQGNPLGVLSSQGIVDAARAGCFDTVARLSRSGADGNFDNAEGLKVAVGQGRRDVALAIALGSNPPQRPGVDEAFTIIFSQPSMSPNDKLALAELLLCAGAQGEAVDIGLIHAAASGFLELVRLLVSHGASTTFRDAHAVRNAVSKGQYGLLEILLSGSVPFDPEHASRCVDLIPLKTSHEYRHSILTLLLRRGASGMALHNALIDAVEAGDVESARLLVTPEFPIRRRMGNGDAPVANGAVADEVHDVASVDHNGGLSFSIAVTRGDVPMTKLLLSAKPTQETLAQIFPAACVLSSPEARYQIAEAFLLAGLTSQALDVALQEAISKDPAQRDERLISLLLSHNANINYADGAGLAAAIQKGDVSLIRTLVRAASPETAGHVVPSAMKLEDPATRREVVGFLLDAGAASSREKISAALLTTVSSPPVDIRMLRLLLEQGEADMTLTEGVALGVALGDPDPTVTKMLLRHGRPSPELVRKHLATLMALPSTQSKTTKMQAVLPQTTPDDRNEMLVQEISSATKTPDEDLSLSPLTMLLSAKADVNTHKGRALCIAVAAANSAIVSALLDANPSPETVQLAFPHAIHNQDATNRRAFTERLIAAGAPKREITRALAYCVDTHTSDLSLLTLLVAHSDTSDGIALTKAIRKESPEVVELLLLKGTSPPDILDKALQQCMEVSNRDARLEMSNLLLAKGVNAAAISSALLAAVNDVDFALGKVLIEAGGNLADCDSQGIVRACHSGSLDMLSLLLSGMPEPNMEVLREAFQAATDVGDLKARAVIFEMLLGKGVTGEVVDEQLVSAARYGEAGSEMLRVLLIAGADPNYNGGEAVCAAMRSAFLGNLELLLGRGFCHESQKRPSGETLSQALKASWKLSRETRSTAVNWLFEAGLTASDEMHLTLIEIVNSEDEDPELVKLLLERGASPAYNGCKAIIDVAARASLPLLSTLLEYHTPEGELDHILTSAFKSDNVESWCNENGLSALAMLLERIPDERLSGATISVVLGLFPTKALDLVDSLASALLKHGVDVNYNNGTPLRLAIAAGNLPWLSALLSGPPCTPPNPSTLSIALSSVFTSSLDEDAALPLVSALTNHNLDGTTLDAMHPHPIPLLVLALDRYPRSRAILQCLLDAGFYHDQITTHPVPPHATPEPITLLLWSLLQPQKRISTSVISLLVSSGAKVNFETRKSRITPLILAIQSRRPDVVKILLAHGADVHARDATGATPLSMAVSLGGDAAVDMSRSILASGASRNDGSLHNAAAGLNLGVMEALMDNGHDPDFPCALHGGRTALAELCARGGSAAALDPGREILLEKVMGSLIDRGTDLSIQSSGKSALLLALEAEEPVVVTRALLRSGMWKHVNDASNLFLHGRFTYSPTMYLRVLPRTAHTDALYALLRANRCEDRFFAHEGPQPDGAVGLPPDLAAAEQERRRDAARRAAEEEEHLLALQRARELQELRTKLYISHADLETSRRRQEQKETLAFLNQKAEVEKGLAAEARARRRAEERAEMEHEERLTREVLSRARSEAELGVEAEERRAEAEVRGQVRVGLQRAENERGVLAIRGEGGPPVAMRGGSMRSGTGRHM</sequence>
<evidence type="ECO:0000256" key="2">
    <source>
        <dbReference type="ARBA" id="ARBA00023043"/>
    </source>
</evidence>
<accession>A0AAE8MS02</accession>
<keyword evidence="7" id="KW-1185">Reference proteome</keyword>
<feature type="compositionally biased region" description="Pro residues" evidence="5">
    <location>
        <begin position="38"/>
        <end position="50"/>
    </location>
</feature>
<dbReference type="Gene3D" id="1.25.40.20">
    <property type="entry name" value="Ankyrin repeat-containing domain"/>
    <property type="match status" value="6"/>
</dbReference>
<evidence type="ECO:0000256" key="3">
    <source>
        <dbReference type="PROSITE-ProRule" id="PRU00023"/>
    </source>
</evidence>
<dbReference type="PROSITE" id="PS50088">
    <property type="entry name" value="ANK_REPEAT"/>
    <property type="match status" value="1"/>
</dbReference>
<feature type="compositionally biased region" description="Low complexity" evidence="5">
    <location>
        <begin position="73"/>
        <end position="92"/>
    </location>
</feature>
<dbReference type="Pfam" id="PF12796">
    <property type="entry name" value="Ank_2"/>
    <property type="match status" value="1"/>
</dbReference>
<dbReference type="SMART" id="SM00248">
    <property type="entry name" value="ANK"/>
    <property type="match status" value="13"/>
</dbReference>
<evidence type="ECO:0000313" key="6">
    <source>
        <dbReference type="EMBL" id="SPN98459.1"/>
    </source>
</evidence>
<keyword evidence="1" id="KW-0677">Repeat</keyword>
<feature type="compositionally biased region" description="Low complexity" evidence="5">
    <location>
        <begin position="1823"/>
        <end position="1836"/>
    </location>
</feature>
<feature type="region of interest" description="Disordered" evidence="5">
    <location>
        <begin position="1814"/>
        <end position="1836"/>
    </location>
</feature>
<reference evidence="6" key="1">
    <citation type="submission" date="2018-03" db="EMBL/GenBank/DDBJ databases">
        <authorList>
            <person name="Guldener U."/>
        </authorList>
    </citation>
    <scope>NUCLEOTIDE SEQUENCE</scope>
</reference>
<organism evidence="6 7">
    <name type="scientific">Cephalotrichum gorgonifer</name>
    <dbReference type="NCBI Taxonomy" id="2041049"/>
    <lineage>
        <taxon>Eukaryota</taxon>
        <taxon>Fungi</taxon>
        <taxon>Dikarya</taxon>
        <taxon>Ascomycota</taxon>
        <taxon>Pezizomycotina</taxon>
        <taxon>Sordariomycetes</taxon>
        <taxon>Hypocreomycetidae</taxon>
        <taxon>Microascales</taxon>
        <taxon>Microascaceae</taxon>
        <taxon>Cephalotrichum</taxon>
    </lineage>
</organism>
<evidence type="ECO:0000256" key="1">
    <source>
        <dbReference type="ARBA" id="ARBA00022737"/>
    </source>
</evidence>
<dbReference type="Proteomes" id="UP001187682">
    <property type="component" value="Unassembled WGS sequence"/>
</dbReference>
<protein>
    <submittedName>
        <fullName evidence="6">Uncharacterized protein</fullName>
    </submittedName>
</protein>
<dbReference type="PROSITE" id="PS50297">
    <property type="entry name" value="ANK_REP_REGION"/>
    <property type="match status" value="1"/>
</dbReference>
<evidence type="ECO:0000256" key="5">
    <source>
        <dbReference type="SAM" id="MobiDB-lite"/>
    </source>
</evidence>
<dbReference type="EMBL" id="ONZQ02000002">
    <property type="protein sequence ID" value="SPN98459.1"/>
    <property type="molecule type" value="Genomic_DNA"/>
</dbReference>
<dbReference type="PANTHER" id="PTHR24123">
    <property type="entry name" value="ANKYRIN REPEAT-CONTAINING"/>
    <property type="match status" value="1"/>
</dbReference>
<name>A0AAE8MS02_9PEZI</name>
<dbReference type="SUPFAM" id="SSF140860">
    <property type="entry name" value="Pseudo ankyrin repeat-like"/>
    <property type="match status" value="1"/>
</dbReference>
<evidence type="ECO:0000313" key="7">
    <source>
        <dbReference type="Proteomes" id="UP001187682"/>
    </source>
</evidence>
<feature type="repeat" description="ANK" evidence="3">
    <location>
        <begin position="1437"/>
        <end position="1469"/>
    </location>
</feature>
<evidence type="ECO:0000256" key="4">
    <source>
        <dbReference type="SAM" id="Coils"/>
    </source>
</evidence>
<proteinExistence type="predicted"/>
<comment type="caution">
    <text evidence="6">The sequence shown here is derived from an EMBL/GenBank/DDBJ whole genome shotgun (WGS) entry which is preliminary data.</text>
</comment>
<gene>
    <name evidence="6" type="ORF">DNG_01503</name>
</gene>
<feature type="coiled-coil region" evidence="4">
    <location>
        <begin position="1673"/>
        <end position="1701"/>
    </location>
</feature>
<dbReference type="InterPro" id="IPR036770">
    <property type="entry name" value="Ankyrin_rpt-contain_sf"/>
</dbReference>
<dbReference type="InterPro" id="IPR051165">
    <property type="entry name" value="Multifunctional_ANK_Repeat"/>
</dbReference>
<dbReference type="SUPFAM" id="SSF48403">
    <property type="entry name" value="Ankyrin repeat"/>
    <property type="match status" value="4"/>
</dbReference>
<keyword evidence="4" id="KW-0175">Coiled coil</keyword>
<feature type="region of interest" description="Disordered" evidence="5">
    <location>
        <begin position="26"/>
        <end position="100"/>
    </location>
</feature>
<keyword evidence="2 3" id="KW-0040">ANK repeat</keyword>
<dbReference type="PANTHER" id="PTHR24123:SF33">
    <property type="entry name" value="PROTEIN HOS4"/>
    <property type="match status" value="1"/>
</dbReference>